<sequence>MVDDDEVFDGPWGRVAFELLVDFMNRAVLHPTSFATRISNEVPKIINWAASTQPKWKDLKQKVFDSPTLELSPMLATPTEVEMSYFASFIETEKDILKEAEDELQKTKNSHQMRARAFEEHLDKVEEDQEEVDVEDLNLDSSNPTVFGKRDGDENKDG</sequence>
<evidence type="ECO:0000313" key="4">
    <source>
        <dbReference type="Proteomes" id="UP000321393"/>
    </source>
</evidence>
<feature type="compositionally biased region" description="Basic and acidic residues" evidence="1">
    <location>
        <begin position="148"/>
        <end position="158"/>
    </location>
</feature>
<evidence type="ECO:0000313" key="3">
    <source>
        <dbReference type="EMBL" id="TYK01118.1"/>
    </source>
</evidence>
<dbReference type="Proteomes" id="UP000321393">
    <property type="component" value="Unassembled WGS sequence"/>
</dbReference>
<gene>
    <name evidence="3" type="ORF">E5676_scaffold612G00150</name>
    <name evidence="2" type="ORF">E6C27_scaffold264G00620</name>
</gene>
<evidence type="ECO:0000313" key="2">
    <source>
        <dbReference type="EMBL" id="KAA0048347.1"/>
    </source>
</evidence>
<proteinExistence type="predicted"/>
<dbReference type="EMBL" id="SSTE01012924">
    <property type="protein sequence ID" value="KAA0048347.1"/>
    <property type="molecule type" value="Genomic_DNA"/>
</dbReference>
<comment type="caution">
    <text evidence="2">The sequence shown here is derived from an EMBL/GenBank/DDBJ whole genome shotgun (WGS) entry which is preliminary data.</text>
</comment>
<evidence type="ECO:0000313" key="5">
    <source>
        <dbReference type="Proteomes" id="UP000321947"/>
    </source>
</evidence>
<feature type="compositionally biased region" description="Acidic residues" evidence="1">
    <location>
        <begin position="126"/>
        <end position="138"/>
    </location>
</feature>
<protein>
    <submittedName>
        <fullName evidence="2">Protein Ycf2-like</fullName>
    </submittedName>
</protein>
<accession>A0A5A7U277</accession>
<dbReference type="EMBL" id="SSTD01016306">
    <property type="protein sequence ID" value="TYK01118.1"/>
    <property type="molecule type" value="Genomic_DNA"/>
</dbReference>
<reference evidence="4 5" key="1">
    <citation type="submission" date="2019-08" db="EMBL/GenBank/DDBJ databases">
        <title>Draft genome sequences of two oriental melons (Cucumis melo L. var makuwa).</title>
        <authorList>
            <person name="Kwon S.-Y."/>
        </authorList>
    </citation>
    <scope>NUCLEOTIDE SEQUENCE [LARGE SCALE GENOMIC DNA]</scope>
    <source>
        <strain evidence="5">cv. Chang Bougi</strain>
        <strain evidence="4">cv. SW 3</strain>
        <tissue evidence="2">Leaf</tissue>
    </source>
</reference>
<organism evidence="2 4">
    <name type="scientific">Cucumis melo var. makuwa</name>
    <name type="common">Oriental melon</name>
    <dbReference type="NCBI Taxonomy" id="1194695"/>
    <lineage>
        <taxon>Eukaryota</taxon>
        <taxon>Viridiplantae</taxon>
        <taxon>Streptophyta</taxon>
        <taxon>Embryophyta</taxon>
        <taxon>Tracheophyta</taxon>
        <taxon>Spermatophyta</taxon>
        <taxon>Magnoliopsida</taxon>
        <taxon>eudicotyledons</taxon>
        <taxon>Gunneridae</taxon>
        <taxon>Pentapetalae</taxon>
        <taxon>rosids</taxon>
        <taxon>fabids</taxon>
        <taxon>Cucurbitales</taxon>
        <taxon>Cucurbitaceae</taxon>
        <taxon>Benincaseae</taxon>
        <taxon>Cucumis</taxon>
    </lineage>
</organism>
<evidence type="ECO:0000256" key="1">
    <source>
        <dbReference type="SAM" id="MobiDB-lite"/>
    </source>
</evidence>
<feature type="region of interest" description="Disordered" evidence="1">
    <location>
        <begin position="126"/>
        <end position="158"/>
    </location>
</feature>
<dbReference type="Proteomes" id="UP000321947">
    <property type="component" value="Unassembled WGS sequence"/>
</dbReference>
<dbReference type="AlphaFoldDB" id="A0A5A7U277"/>
<name>A0A5A7U277_CUCMM</name>